<protein>
    <submittedName>
        <fullName evidence="1">Uncharacterized protein</fullName>
    </submittedName>
</protein>
<reference evidence="1 2" key="1">
    <citation type="journal article" date="2021" name="Appl. Environ. Microbiol.">
        <title>Genetic linkage and physical mapping for an oyster mushroom Pleurotus cornucopiae and QTL analysis for the trait cap color.</title>
        <authorList>
            <person name="Zhang Y."/>
            <person name="Gao W."/>
            <person name="Sonnenberg A."/>
            <person name="Chen Q."/>
            <person name="Zhang J."/>
            <person name="Huang C."/>
        </authorList>
    </citation>
    <scope>NUCLEOTIDE SEQUENCE [LARGE SCALE GENOMIC DNA]</scope>
    <source>
        <strain evidence="1">CCMSSC00406</strain>
    </source>
</reference>
<sequence length="648" mass="71067">MPGATFPPFPHDVPTQPLVIVDYALVKAGDQAEIDVLWKAATEKGFWYMKNHGVEDLLDPMFEMGQETMDLSIQAKMEYWQGNSGGSFGYKAKGATTVDLSGSKDNAEMINVSKDDALAYPRVAHASYPSTVNARMENTVRPFVEACTDANNTIMAVFNAKLGLPEGTLASLHARDEPSVSEARVIKVPATPGSTKIAVGAHTDFGSLSFLANRLGGLQVLLPGQDDWRYPLPGHVICNVGDALNLFSGGILMSSIHRVLPPPLAQSHFDRWSLVFFTRPGNSVHLKALTELSPLIAQKVAETPDKMHDAGVNAAQWFARRQSKWRVDNQKYYDYVLTFGDELKHIWGRGRFSIGSILFVLARYLGFASCVLSNFEKSLSISNTLTCLRVTAIISSEAIVAVRTWAVWARNKWILAILVLCAIAACTAAGVTTVNDVQSSERKSSSTFEYPAPYPILIFDLRTSVGGQWVVPLSMTIMYEVGKHRTPIVATHLLSSLSDPCVQLSGSHNCPYDYPDYVVAKTTLPLSQPKSRASSRYALERRYVPSHPPCDLRWGVIYFALMLALGVVNTALVIRSTAAVIQQNVTQLQTSLHSILSTRIVLHLANSGVGVKQMHTATSSYDPDDIQFSTVLRTTDIELSTYDVGPRP</sequence>
<evidence type="ECO:0000313" key="2">
    <source>
        <dbReference type="Proteomes" id="UP000824881"/>
    </source>
</evidence>
<name>A0ACB7ILR3_PLECO</name>
<evidence type="ECO:0000313" key="1">
    <source>
        <dbReference type="EMBL" id="KAG9217911.1"/>
    </source>
</evidence>
<organism evidence="1 2">
    <name type="scientific">Pleurotus cornucopiae</name>
    <name type="common">Cornucopia mushroom</name>
    <dbReference type="NCBI Taxonomy" id="5321"/>
    <lineage>
        <taxon>Eukaryota</taxon>
        <taxon>Fungi</taxon>
        <taxon>Dikarya</taxon>
        <taxon>Basidiomycota</taxon>
        <taxon>Agaricomycotina</taxon>
        <taxon>Agaricomycetes</taxon>
        <taxon>Agaricomycetidae</taxon>
        <taxon>Agaricales</taxon>
        <taxon>Pleurotineae</taxon>
        <taxon>Pleurotaceae</taxon>
        <taxon>Pleurotus</taxon>
    </lineage>
</organism>
<dbReference type="EMBL" id="WQMT02000011">
    <property type="protein sequence ID" value="KAG9217911.1"/>
    <property type="molecule type" value="Genomic_DNA"/>
</dbReference>
<accession>A0ACB7ILR3</accession>
<proteinExistence type="predicted"/>
<keyword evidence="2" id="KW-1185">Reference proteome</keyword>
<comment type="caution">
    <text evidence="1">The sequence shown here is derived from an EMBL/GenBank/DDBJ whole genome shotgun (WGS) entry which is preliminary data.</text>
</comment>
<gene>
    <name evidence="1" type="ORF">CCMSSC00406_0005281</name>
</gene>
<dbReference type="Proteomes" id="UP000824881">
    <property type="component" value="Unassembled WGS sequence"/>
</dbReference>